<name>A0A066ULJ7_9VIBR</name>
<dbReference type="InterPro" id="IPR012663">
    <property type="entry name" value="CHP02450_Tryp"/>
</dbReference>
<comment type="caution">
    <text evidence="1">The sequence shown here is derived from an EMBL/GenBank/DDBJ whole genome shotgun (WGS) entry which is preliminary data.</text>
</comment>
<dbReference type="Proteomes" id="UP000027219">
    <property type="component" value="Unassembled WGS sequence"/>
</dbReference>
<organism evidence="1 2">
    <name type="scientific">Vibrio fortis</name>
    <dbReference type="NCBI Taxonomy" id="212667"/>
    <lineage>
        <taxon>Bacteria</taxon>
        <taxon>Pseudomonadati</taxon>
        <taxon>Pseudomonadota</taxon>
        <taxon>Gammaproteobacteria</taxon>
        <taxon>Vibrionales</taxon>
        <taxon>Vibrionaceae</taxon>
        <taxon>Vibrio</taxon>
    </lineage>
</organism>
<accession>A0A066ULJ7</accession>
<dbReference type="AlphaFoldDB" id="A0A066ULJ7"/>
<reference evidence="1 2" key="1">
    <citation type="submission" date="2014-02" db="EMBL/GenBank/DDBJ databases">
        <title>Vibrio fortis Dalian14 Genome Sequencing.</title>
        <authorList>
            <person name="Wang Y."/>
            <person name="Song L."/>
            <person name="Liu G."/>
            <person name="Ding J."/>
        </authorList>
    </citation>
    <scope>NUCLEOTIDE SEQUENCE [LARGE SCALE GENOMIC DNA]</scope>
    <source>
        <strain evidence="1 2">Dalian14</strain>
    </source>
</reference>
<dbReference type="NCBIfam" id="TIGR02450">
    <property type="entry name" value="TIGR02450 family Trp-rich protein"/>
    <property type="match status" value="1"/>
</dbReference>
<evidence type="ECO:0008006" key="3">
    <source>
        <dbReference type="Google" id="ProtNLM"/>
    </source>
</evidence>
<sequence>MNRINPKKLLHSKWTAVTPVNREKHFMITEMEFEEDVVVRCVLEAVMTKRSHDIDWHDLTDNSMWKMGWK</sequence>
<dbReference type="Pfam" id="PF09493">
    <property type="entry name" value="DUF2389"/>
    <property type="match status" value="1"/>
</dbReference>
<keyword evidence="2" id="KW-1185">Reference proteome</keyword>
<evidence type="ECO:0000313" key="1">
    <source>
        <dbReference type="EMBL" id="KDN27945.1"/>
    </source>
</evidence>
<dbReference type="RefSeq" id="WP_032552161.1">
    <property type="nucleotide sequence ID" value="NZ_JFFR01000025.1"/>
</dbReference>
<gene>
    <name evidence="1" type="ORF">VFDL14_02900</name>
</gene>
<evidence type="ECO:0000313" key="2">
    <source>
        <dbReference type="Proteomes" id="UP000027219"/>
    </source>
</evidence>
<protein>
    <recommendedName>
        <fullName evidence="3">TIGR02450 family Trp-rich protein</fullName>
    </recommendedName>
</protein>
<dbReference type="EMBL" id="JFFR01000025">
    <property type="protein sequence ID" value="KDN27945.1"/>
    <property type="molecule type" value="Genomic_DNA"/>
</dbReference>
<proteinExistence type="predicted"/>
<dbReference type="OrthoDB" id="5592973at2"/>
<dbReference type="STRING" id="212667.VFDL14_02900"/>